<dbReference type="SUPFAM" id="SSF52540">
    <property type="entry name" value="P-loop containing nucleoside triphosphate hydrolases"/>
    <property type="match status" value="1"/>
</dbReference>
<keyword evidence="8" id="KW-1185">Reference proteome</keyword>
<dbReference type="EMBL" id="BJZR01000001">
    <property type="protein sequence ID" value="GEO90772.1"/>
    <property type="molecule type" value="Genomic_DNA"/>
</dbReference>
<evidence type="ECO:0000259" key="6">
    <source>
        <dbReference type="PROSITE" id="PS50893"/>
    </source>
</evidence>
<evidence type="ECO:0000313" key="7">
    <source>
        <dbReference type="EMBL" id="GEO90772.1"/>
    </source>
</evidence>
<name>A0ABQ0WZM2_9MICC</name>
<gene>
    <name evidence="7" type="ORF">KFL01_00780</name>
</gene>
<keyword evidence="4 7" id="KW-0067">ATP-binding</keyword>
<dbReference type="InterPro" id="IPR003439">
    <property type="entry name" value="ABC_transporter-like_ATP-bd"/>
</dbReference>
<dbReference type="Gene3D" id="3.40.50.300">
    <property type="entry name" value="P-loop containing nucleotide triphosphate hydrolases"/>
    <property type="match status" value="1"/>
</dbReference>
<dbReference type="PANTHER" id="PTHR43553:SF24">
    <property type="entry name" value="ENERGY-COUPLING FACTOR TRANSPORTER ATP-BINDING PROTEIN ECFA1"/>
    <property type="match status" value="1"/>
</dbReference>
<keyword evidence="3" id="KW-0547">Nucleotide-binding</keyword>
<dbReference type="CDD" id="cd03225">
    <property type="entry name" value="ABC_cobalt_CbiO_domain1"/>
    <property type="match status" value="1"/>
</dbReference>
<dbReference type="SMART" id="SM00382">
    <property type="entry name" value="AAA"/>
    <property type="match status" value="1"/>
</dbReference>
<accession>A0ABQ0WZM2</accession>
<dbReference type="PROSITE" id="PS50893">
    <property type="entry name" value="ABC_TRANSPORTER_2"/>
    <property type="match status" value="1"/>
</dbReference>
<protein>
    <submittedName>
        <fullName evidence="7">ABC transporter ATP-binding protein</fullName>
    </submittedName>
</protein>
<dbReference type="InterPro" id="IPR027417">
    <property type="entry name" value="P-loop_NTPase"/>
</dbReference>
<organism evidence="7 8">
    <name type="scientific">Kocuria flava</name>
    <dbReference type="NCBI Taxonomy" id="446860"/>
    <lineage>
        <taxon>Bacteria</taxon>
        <taxon>Bacillati</taxon>
        <taxon>Actinomycetota</taxon>
        <taxon>Actinomycetes</taxon>
        <taxon>Micrococcales</taxon>
        <taxon>Micrococcaceae</taxon>
        <taxon>Kocuria</taxon>
    </lineage>
</organism>
<reference evidence="7 8" key="1">
    <citation type="submission" date="2019-07" db="EMBL/GenBank/DDBJ databases">
        <title>Whole genome shotgun sequence of Kocuria flava NBRC 107626.</title>
        <authorList>
            <person name="Hosoyama A."/>
            <person name="Uohara A."/>
            <person name="Ohji S."/>
            <person name="Ichikawa N."/>
        </authorList>
    </citation>
    <scope>NUCLEOTIDE SEQUENCE [LARGE SCALE GENOMIC DNA]</scope>
    <source>
        <strain evidence="7 8">NBRC 107626</strain>
    </source>
</reference>
<dbReference type="GO" id="GO:0005524">
    <property type="term" value="F:ATP binding"/>
    <property type="evidence" value="ECO:0007669"/>
    <property type="project" value="UniProtKB-KW"/>
</dbReference>
<sequence length="251" mass="27292">MSLRHALRRPSHRGQPTAPGTPRAGASGIELTGVSVTREDVVVLREIDLVVEERRVAVLGLNGSGKSTLVRLFNGLLLPTTGEVRVGGVSTAEDAKRVRREVGFVFQNPENQIVMPQVGEDLAFGAKNLGLRGPELTARVDAALERLGIAHLRERESYALSGGEKQLVALASVLVMEPSTIVFDEPTTMLDRRNRRRLQATIDELDQRAVVVTHDLDLIGGYERVLVVHEGRIAFDGAPDEALAFYCGISD</sequence>
<comment type="similarity">
    <text evidence="1">Belongs to the ABC transporter superfamily.</text>
</comment>
<evidence type="ECO:0000256" key="5">
    <source>
        <dbReference type="SAM" id="MobiDB-lite"/>
    </source>
</evidence>
<evidence type="ECO:0000256" key="2">
    <source>
        <dbReference type="ARBA" id="ARBA00022448"/>
    </source>
</evidence>
<dbReference type="InterPro" id="IPR050095">
    <property type="entry name" value="ECF_ABC_transporter_ATP-bd"/>
</dbReference>
<dbReference type="RefSeq" id="WP_083529243.1">
    <property type="nucleotide sequence ID" value="NZ_BJZR01000001.1"/>
</dbReference>
<dbReference type="InterPro" id="IPR003593">
    <property type="entry name" value="AAA+_ATPase"/>
</dbReference>
<dbReference type="PROSITE" id="PS00211">
    <property type="entry name" value="ABC_TRANSPORTER_1"/>
    <property type="match status" value="1"/>
</dbReference>
<dbReference type="InterPro" id="IPR015856">
    <property type="entry name" value="ABC_transpr_CbiO/EcfA_su"/>
</dbReference>
<dbReference type="InterPro" id="IPR017871">
    <property type="entry name" value="ABC_transporter-like_CS"/>
</dbReference>
<proteinExistence type="inferred from homology"/>
<dbReference type="Pfam" id="PF00005">
    <property type="entry name" value="ABC_tran"/>
    <property type="match status" value="1"/>
</dbReference>
<feature type="compositionally biased region" description="Basic residues" evidence="5">
    <location>
        <begin position="1"/>
        <end position="12"/>
    </location>
</feature>
<feature type="domain" description="ABC transporter" evidence="6">
    <location>
        <begin position="29"/>
        <end position="246"/>
    </location>
</feature>
<evidence type="ECO:0000256" key="4">
    <source>
        <dbReference type="ARBA" id="ARBA00022840"/>
    </source>
</evidence>
<evidence type="ECO:0000256" key="1">
    <source>
        <dbReference type="ARBA" id="ARBA00005417"/>
    </source>
</evidence>
<dbReference type="PANTHER" id="PTHR43553">
    <property type="entry name" value="HEAVY METAL TRANSPORTER"/>
    <property type="match status" value="1"/>
</dbReference>
<dbReference type="Proteomes" id="UP000321155">
    <property type="component" value="Unassembled WGS sequence"/>
</dbReference>
<evidence type="ECO:0000313" key="8">
    <source>
        <dbReference type="Proteomes" id="UP000321155"/>
    </source>
</evidence>
<evidence type="ECO:0000256" key="3">
    <source>
        <dbReference type="ARBA" id="ARBA00022741"/>
    </source>
</evidence>
<feature type="region of interest" description="Disordered" evidence="5">
    <location>
        <begin position="1"/>
        <end position="30"/>
    </location>
</feature>
<keyword evidence="2" id="KW-0813">Transport</keyword>
<comment type="caution">
    <text evidence="7">The sequence shown here is derived from an EMBL/GenBank/DDBJ whole genome shotgun (WGS) entry which is preliminary data.</text>
</comment>